<protein>
    <recommendedName>
        <fullName evidence="3">DUF559 domain-containing protein</fullName>
    </recommendedName>
</protein>
<evidence type="ECO:0000313" key="1">
    <source>
        <dbReference type="EMBL" id="TIH26013.1"/>
    </source>
</evidence>
<gene>
    <name evidence="1" type="ORF">D4765_19100</name>
</gene>
<reference evidence="1 2" key="1">
    <citation type="journal article" date="2019" name="Microorganisms">
        <title>Systematic Affiliation and Genome Analysis of Subtercola vilae DB165(T) with Particular Emphasis on Cold Adaptation of an Isolate from a High-Altitude Cold Volcano Lake.</title>
        <authorList>
            <person name="Villalobos A.S."/>
            <person name="Wiese J."/>
            <person name="Imhoff J.F."/>
            <person name="Dorador C."/>
            <person name="Keller A."/>
            <person name="Hentschel U."/>
        </authorList>
    </citation>
    <scope>NUCLEOTIDE SEQUENCE [LARGE SCALE GENOMIC DNA]</scope>
    <source>
        <strain evidence="1 2">DB165</strain>
    </source>
</reference>
<comment type="caution">
    <text evidence="1">The sequence shown here is derived from an EMBL/GenBank/DDBJ whole genome shotgun (WGS) entry which is preliminary data.</text>
</comment>
<dbReference type="RefSeq" id="WP_136643876.1">
    <property type="nucleotide sequence ID" value="NZ_QYRT01000103.1"/>
</dbReference>
<dbReference type="Proteomes" id="UP000306192">
    <property type="component" value="Unassembled WGS sequence"/>
</dbReference>
<dbReference type="OrthoDB" id="3173471at2"/>
<organism evidence="1 2">
    <name type="scientific">Subtercola vilae</name>
    <dbReference type="NCBI Taxonomy" id="2056433"/>
    <lineage>
        <taxon>Bacteria</taxon>
        <taxon>Bacillati</taxon>
        <taxon>Actinomycetota</taxon>
        <taxon>Actinomycetes</taxon>
        <taxon>Micrococcales</taxon>
        <taxon>Microbacteriaceae</taxon>
        <taxon>Subtercola</taxon>
    </lineage>
</organism>
<dbReference type="Gene3D" id="3.40.960.10">
    <property type="entry name" value="VSR Endonuclease"/>
    <property type="match status" value="1"/>
</dbReference>
<keyword evidence="2" id="KW-1185">Reference proteome</keyword>
<evidence type="ECO:0008006" key="3">
    <source>
        <dbReference type="Google" id="ProtNLM"/>
    </source>
</evidence>
<dbReference type="AlphaFoldDB" id="A0A4T2B547"/>
<evidence type="ECO:0000313" key="2">
    <source>
        <dbReference type="Proteomes" id="UP000306192"/>
    </source>
</evidence>
<dbReference type="EMBL" id="QYRT01000103">
    <property type="protein sequence ID" value="TIH26013.1"/>
    <property type="molecule type" value="Genomic_DNA"/>
</dbReference>
<accession>A0A4T2B547</accession>
<sequence>MPKLTPLPPSLAGRSFSVARAAQSGVGPERLRSSDLRQPYRGVRTPLQTFTTVEQQCAAYSERLLPGQFFSHLTAARLWNLPLPTRFHTDEAIHVATVRPGQRVRCRGVVAHQLDGRLHAAGRVGAFRVSDPESTWCQLAGILSIDALIVAGDALVHVPRYFDETAPAPRPYSTLSLLTQKVDRFRGPGKTRLREALGLVRVGAASPTETALRLLIVRSGLPEPTLDAEIRDRTGRFIAWGDLYYPRERVMVEYDGDHHRTSTSTYEKDQIRAENIRDTGIRQIRVRMRGLSVDAASTVARLRVALASRPLPPVR</sequence>
<name>A0A4T2B547_9MICO</name>
<proteinExistence type="predicted"/>